<protein>
    <submittedName>
        <fullName evidence="3">Uncharacterized protein</fullName>
    </submittedName>
</protein>
<evidence type="ECO:0000256" key="1">
    <source>
        <dbReference type="SAM" id="MobiDB-lite"/>
    </source>
</evidence>
<reference evidence="3 4" key="1">
    <citation type="submission" date="2018-04" db="EMBL/GenBank/DDBJ databases">
        <title>The genome of golden apple snail Pomacea canaliculata provides insight into stress tolerance and invasive adaptation.</title>
        <authorList>
            <person name="Liu C."/>
            <person name="Liu B."/>
            <person name="Ren Y."/>
            <person name="Zhang Y."/>
            <person name="Wang H."/>
            <person name="Li S."/>
            <person name="Jiang F."/>
            <person name="Yin L."/>
            <person name="Zhang G."/>
            <person name="Qian W."/>
            <person name="Fan W."/>
        </authorList>
    </citation>
    <scope>NUCLEOTIDE SEQUENCE [LARGE SCALE GENOMIC DNA]</scope>
    <source>
        <strain evidence="3">SZHN2017</strain>
        <tissue evidence="3">Muscle</tissue>
    </source>
</reference>
<organism evidence="3 4">
    <name type="scientific">Pomacea canaliculata</name>
    <name type="common">Golden apple snail</name>
    <dbReference type="NCBI Taxonomy" id="400727"/>
    <lineage>
        <taxon>Eukaryota</taxon>
        <taxon>Metazoa</taxon>
        <taxon>Spiralia</taxon>
        <taxon>Lophotrochozoa</taxon>
        <taxon>Mollusca</taxon>
        <taxon>Gastropoda</taxon>
        <taxon>Caenogastropoda</taxon>
        <taxon>Architaenioglossa</taxon>
        <taxon>Ampullarioidea</taxon>
        <taxon>Ampullariidae</taxon>
        <taxon>Pomacea</taxon>
    </lineage>
</organism>
<name>A0A2T7NU09_POMCA</name>
<feature type="transmembrane region" description="Helical" evidence="2">
    <location>
        <begin position="20"/>
        <end position="39"/>
    </location>
</feature>
<dbReference type="OrthoDB" id="10252017at2759"/>
<sequence length="112" mass="12082">MISSTEDKDTVSLAGPVAGAAVGCSVAFFIIGIVTGLCLRRIRSQQPSSALRSPNDISMTREISTSMPIPRPEEKLENSSDYSNINLYDSLKDRDDNNTSSYANLTLPPTQA</sequence>
<comment type="caution">
    <text evidence="3">The sequence shown here is derived from an EMBL/GenBank/DDBJ whole genome shotgun (WGS) entry which is preliminary data.</text>
</comment>
<keyword evidence="2" id="KW-0472">Membrane</keyword>
<dbReference type="EMBL" id="PZQS01000009">
    <property type="protein sequence ID" value="PVD24660.1"/>
    <property type="molecule type" value="Genomic_DNA"/>
</dbReference>
<feature type="compositionally biased region" description="Polar residues" evidence="1">
    <location>
        <begin position="98"/>
        <end position="112"/>
    </location>
</feature>
<proteinExistence type="predicted"/>
<feature type="compositionally biased region" description="Polar residues" evidence="1">
    <location>
        <begin position="45"/>
        <end position="67"/>
    </location>
</feature>
<evidence type="ECO:0000313" key="4">
    <source>
        <dbReference type="Proteomes" id="UP000245119"/>
    </source>
</evidence>
<accession>A0A2T7NU09</accession>
<evidence type="ECO:0000256" key="2">
    <source>
        <dbReference type="SAM" id="Phobius"/>
    </source>
</evidence>
<keyword evidence="2" id="KW-0812">Transmembrane</keyword>
<evidence type="ECO:0000313" key="3">
    <source>
        <dbReference type="EMBL" id="PVD24660.1"/>
    </source>
</evidence>
<dbReference type="Proteomes" id="UP000245119">
    <property type="component" value="Linkage Group LG9"/>
</dbReference>
<feature type="region of interest" description="Disordered" evidence="1">
    <location>
        <begin position="45"/>
        <end position="112"/>
    </location>
</feature>
<keyword evidence="4" id="KW-1185">Reference proteome</keyword>
<keyword evidence="2" id="KW-1133">Transmembrane helix</keyword>
<gene>
    <name evidence="3" type="ORF">C0Q70_15145</name>
</gene>
<dbReference type="AlphaFoldDB" id="A0A2T7NU09"/>